<accession>A0A4S3JXY3</accession>
<dbReference type="EMBL" id="SOSA01000002">
    <property type="protein sequence ID" value="THD00409.1"/>
    <property type="molecule type" value="Genomic_DNA"/>
</dbReference>
<keyword evidence="2" id="KW-1185">Reference proteome</keyword>
<sequence>MAGNEDQTPPNRSAEDDRFMLTLLKYDKIREKSRQSSACALDIKFAKQTLADIRKELVQKKAMDKRHMNSTFCTKDGAEVSDNLVFKEYFLWNSEGGERSDKAIDTGKPYHLYSRSKKLLGEMDAEVKAYQKENLDLSLVTEDPRLRSLPNTTDRYAADMSEKQWAIVMRNNNLLCGQVPIVTDESGGGMVGLEPAHAPDMTFRIPRYRISDSVNVDMMETQDALQTSMAHGGFSQNAIQASVGGNIWGVSAAAKYGKTEKESKGKADSKFRDTKHMYISYDFPRVEIFLDEGSLKVSKECQADLDRLRQHPTKDELDRFYKKYGYLFVPQVQLGGRLYSIEESANFGSNSVAEKSEMFKTAAGASFSGFGLQAEVNYSKEKSDKNKTEKSQSKLDHSITWHADGGDTLLCNK</sequence>
<evidence type="ECO:0000313" key="1">
    <source>
        <dbReference type="EMBL" id="THD00409.1"/>
    </source>
</evidence>
<organism evidence="1 2">
    <name type="scientific">Aspergillus tanneri</name>
    <dbReference type="NCBI Taxonomy" id="1220188"/>
    <lineage>
        <taxon>Eukaryota</taxon>
        <taxon>Fungi</taxon>
        <taxon>Dikarya</taxon>
        <taxon>Ascomycota</taxon>
        <taxon>Pezizomycotina</taxon>
        <taxon>Eurotiomycetes</taxon>
        <taxon>Eurotiomycetidae</taxon>
        <taxon>Eurotiales</taxon>
        <taxon>Aspergillaceae</taxon>
        <taxon>Aspergillus</taxon>
        <taxon>Aspergillus subgen. Circumdati</taxon>
    </lineage>
</organism>
<proteinExistence type="predicted"/>
<evidence type="ECO:0000313" key="2">
    <source>
        <dbReference type="Proteomes" id="UP000308092"/>
    </source>
</evidence>
<dbReference type="STRING" id="1220188.A0A4S3JXY3"/>
<reference evidence="1 2" key="1">
    <citation type="submission" date="2019-03" db="EMBL/GenBank/DDBJ databases">
        <title>The genome sequence of a newly discovered highly antifungal drug resistant Aspergillus species, Aspergillus tanneri NIH 1004.</title>
        <authorList>
            <person name="Mounaud S."/>
            <person name="Singh I."/>
            <person name="Joardar V."/>
            <person name="Pakala S."/>
            <person name="Pakala S."/>
            <person name="Venepally P."/>
            <person name="Hoover J."/>
            <person name="Nierman W."/>
            <person name="Chung J."/>
            <person name="Losada L."/>
        </authorList>
    </citation>
    <scope>NUCLEOTIDE SEQUENCE [LARGE SCALE GENOMIC DNA]</scope>
    <source>
        <strain evidence="1 2">NIH1004</strain>
    </source>
</reference>
<dbReference type="Proteomes" id="UP000308092">
    <property type="component" value="Unassembled WGS sequence"/>
</dbReference>
<gene>
    <name evidence="1" type="ORF">EYZ11_000136</name>
</gene>
<protein>
    <submittedName>
        <fullName evidence="1">Uncharacterized protein</fullName>
    </submittedName>
</protein>
<name>A0A4S3JXY3_9EURO</name>
<comment type="caution">
    <text evidence="1">The sequence shown here is derived from an EMBL/GenBank/DDBJ whole genome shotgun (WGS) entry which is preliminary data.</text>
</comment>
<dbReference type="VEuPathDB" id="FungiDB:EYZ11_000136"/>
<dbReference type="AlphaFoldDB" id="A0A4S3JXY3"/>